<dbReference type="SUPFAM" id="SSF54814">
    <property type="entry name" value="Prokaryotic type KH domain (KH-domain type II)"/>
    <property type="match status" value="1"/>
</dbReference>
<evidence type="ECO:0000259" key="11">
    <source>
        <dbReference type="PROSITE" id="PS50823"/>
    </source>
</evidence>
<feature type="domain" description="KH type-2" evidence="11">
    <location>
        <begin position="1"/>
        <end position="34"/>
    </location>
</feature>
<dbReference type="PROSITE" id="PS00548">
    <property type="entry name" value="RIBOSOMAL_S3"/>
    <property type="match status" value="1"/>
</dbReference>
<reference evidence="12" key="1">
    <citation type="submission" date="2020-01" db="EMBL/GenBank/DDBJ databases">
        <authorList>
            <person name="Meier V. D."/>
            <person name="Meier V D."/>
        </authorList>
    </citation>
    <scope>NUCLEOTIDE SEQUENCE</scope>
    <source>
        <strain evidence="12">HLG_WM_MAG_04</strain>
    </source>
</reference>
<dbReference type="InterPro" id="IPR015946">
    <property type="entry name" value="KH_dom-like_a/b"/>
</dbReference>
<sequence>GIIIGKKGADIEKLKTTLNKMFKKDISLNIKEEKRAQASGQLAAENVATQLERRVAFRRAMKKVIQGALKSGAKGIKVSVSGRLGGAEMARTEWYLEGRVPLHTLRAKIDYGFAEAQTTYGIIGIKVWIFKGEVLAKGIQAEPKEEKRGGRKPRQKRGE</sequence>
<evidence type="ECO:0000256" key="2">
    <source>
        <dbReference type="ARBA" id="ARBA00022730"/>
    </source>
</evidence>
<dbReference type="PROSITE" id="PS50823">
    <property type="entry name" value="KH_TYPE_2"/>
    <property type="match status" value="1"/>
</dbReference>
<dbReference type="InterPro" id="IPR005704">
    <property type="entry name" value="Ribosomal_uS3_bac-typ"/>
</dbReference>
<dbReference type="GO" id="GO:0003735">
    <property type="term" value="F:structural constituent of ribosome"/>
    <property type="evidence" value="ECO:0007669"/>
    <property type="project" value="InterPro"/>
</dbReference>
<dbReference type="Pfam" id="PF00189">
    <property type="entry name" value="Ribosomal_S3_C"/>
    <property type="match status" value="1"/>
</dbReference>
<dbReference type="GO" id="GO:0006412">
    <property type="term" value="P:translation"/>
    <property type="evidence" value="ECO:0007669"/>
    <property type="project" value="InterPro"/>
</dbReference>
<dbReference type="GO" id="GO:0019843">
    <property type="term" value="F:rRNA binding"/>
    <property type="evidence" value="ECO:0007669"/>
    <property type="project" value="UniProtKB-KW"/>
</dbReference>
<evidence type="ECO:0000313" key="12">
    <source>
        <dbReference type="EMBL" id="CAA6812983.1"/>
    </source>
</evidence>
<dbReference type="EMBL" id="CACVAX010000038">
    <property type="protein sequence ID" value="CAA6812983.1"/>
    <property type="molecule type" value="Genomic_DNA"/>
</dbReference>
<keyword evidence="3 9" id="KW-0694">RNA-binding</keyword>
<name>A0A6S6T2S5_9BACT</name>
<evidence type="ECO:0000256" key="10">
    <source>
        <dbReference type="RuleBase" id="RU003624"/>
    </source>
</evidence>
<evidence type="ECO:0000256" key="4">
    <source>
        <dbReference type="ARBA" id="ARBA00022980"/>
    </source>
</evidence>
<dbReference type="Gene3D" id="3.30.300.20">
    <property type="match status" value="1"/>
</dbReference>
<dbReference type="InterPro" id="IPR057258">
    <property type="entry name" value="Ribosomal_uS3"/>
</dbReference>
<keyword evidence="2" id="KW-0699">rRNA-binding</keyword>
<dbReference type="InterPro" id="IPR018280">
    <property type="entry name" value="Ribosomal_uS3_CS"/>
</dbReference>
<dbReference type="GO" id="GO:0022627">
    <property type="term" value="C:cytosolic small ribosomal subunit"/>
    <property type="evidence" value="ECO:0007669"/>
    <property type="project" value="TreeGrafter"/>
</dbReference>
<dbReference type="SUPFAM" id="SSF54821">
    <property type="entry name" value="Ribosomal protein S3 C-terminal domain"/>
    <property type="match status" value="1"/>
</dbReference>
<dbReference type="PANTHER" id="PTHR11760">
    <property type="entry name" value="30S/40S RIBOSOMAL PROTEIN S3"/>
    <property type="match status" value="1"/>
</dbReference>
<dbReference type="PANTHER" id="PTHR11760:SF19">
    <property type="entry name" value="SMALL RIBOSOMAL SUBUNIT PROTEIN US3C"/>
    <property type="match status" value="1"/>
</dbReference>
<gene>
    <name evidence="12" type="ORF">HELGO_WM5912</name>
</gene>
<dbReference type="Gene3D" id="3.30.1140.32">
    <property type="entry name" value="Ribosomal protein S3, C-terminal domain"/>
    <property type="match status" value="1"/>
</dbReference>
<evidence type="ECO:0000256" key="3">
    <source>
        <dbReference type="ARBA" id="ARBA00022884"/>
    </source>
</evidence>
<evidence type="ECO:0000256" key="8">
    <source>
        <dbReference type="ARBA" id="ARBA00035521"/>
    </source>
</evidence>
<dbReference type="Pfam" id="PF07650">
    <property type="entry name" value="KH_2"/>
    <property type="match status" value="1"/>
</dbReference>
<comment type="function">
    <text evidence="6">Binds the lower part of the 30S subunit head. Binds mRNA in the 70S ribosome, positioning it for translation.</text>
</comment>
<evidence type="ECO:0000256" key="1">
    <source>
        <dbReference type="ARBA" id="ARBA00010761"/>
    </source>
</evidence>
<dbReference type="InterPro" id="IPR036419">
    <property type="entry name" value="Ribosomal_S3_C_sf"/>
</dbReference>
<dbReference type="FunFam" id="3.30.1140.32:FF:000006">
    <property type="entry name" value="30S ribosomal protein S3"/>
    <property type="match status" value="1"/>
</dbReference>
<organism evidence="12">
    <name type="scientific">uncultured Sulfurovum sp</name>
    <dbReference type="NCBI Taxonomy" id="269237"/>
    <lineage>
        <taxon>Bacteria</taxon>
        <taxon>Pseudomonadati</taxon>
        <taxon>Campylobacterota</taxon>
        <taxon>Epsilonproteobacteria</taxon>
        <taxon>Campylobacterales</taxon>
        <taxon>Sulfurovaceae</taxon>
        <taxon>Sulfurovum</taxon>
        <taxon>environmental samples</taxon>
    </lineage>
</organism>
<evidence type="ECO:0000256" key="9">
    <source>
        <dbReference type="PROSITE-ProRule" id="PRU00118"/>
    </source>
</evidence>
<comment type="similarity">
    <text evidence="1 10">Belongs to the universal ribosomal protein uS3 family.</text>
</comment>
<evidence type="ECO:0000256" key="6">
    <source>
        <dbReference type="ARBA" id="ARBA00024998"/>
    </source>
</evidence>
<dbReference type="InterPro" id="IPR009019">
    <property type="entry name" value="KH_sf_prok-type"/>
</dbReference>
<accession>A0A6S6T2S5</accession>
<dbReference type="InterPro" id="IPR004044">
    <property type="entry name" value="KH_dom_type_2"/>
</dbReference>
<feature type="non-terminal residue" evidence="12">
    <location>
        <position position="1"/>
    </location>
</feature>
<proteinExistence type="inferred from homology"/>
<keyword evidence="4 10" id="KW-0689">Ribosomal protein</keyword>
<evidence type="ECO:0000256" key="5">
    <source>
        <dbReference type="ARBA" id="ARBA00023274"/>
    </source>
</evidence>
<evidence type="ECO:0000256" key="7">
    <source>
        <dbReference type="ARBA" id="ARBA00035257"/>
    </source>
</evidence>
<dbReference type="InterPro" id="IPR001351">
    <property type="entry name" value="Ribosomal_uS3_C"/>
</dbReference>
<protein>
    <recommendedName>
        <fullName evidence="7">Small ribosomal subunit protein uS3</fullName>
    </recommendedName>
    <alternativeName>
        <fullName evidence="8">30S ribosomal protein S3</fullName>
    </alternativeName>
</protein>
<dbReference type="NCBIfam" id="TIGR01009">
    <property type="entry name" value="rpsC_bact"/>
    <property type="match status" value="1"/>
</dbReference>
<dbReference type="AlphaFoldDB" id="A0A6S6T2S5"/>
<keyword evidence="5 10" id="KW-0687">Ribonucleoprotein</keyword>
<dbReference type="PROSITE" id="PS50084">
    <property type="entry name" value="KH_TYPE_1"/>
    <property type="match status" value="1"/>
</dbReference>